<gene>
    <name evidence="1" type="ORF">GL279_17050</name>
</gene>
<name>A0A844H604_9RHOB</name>
<protein>
    <submittedName>
        <fullName evidence="1">DUF2171 domain-containing protein</fullName>
    </submittedName>
</protein>
<comment type="caution">
    <text evidence="1">The sequence shown here is derived from an EMBL/GenBank/DDBJ whole genome shotgun (WGS) entry which is preliminary data.</text>
</comment>
<evidence type="ECO:0000313" key="1">
    <source>
        <dbReference type="EMBL" id="MTH36306.1"/>
    </source>
</evidence>
<dbReference type="OrthoDB" id="9803697at2"/>
<sequence>MVDASRIQEGAEVVGADGVHVGYVDHIEAGRIRLKRKDAAHGITTPQPRYLPLNDVGSTEDGKVWMAADAALVRYLEEQDKDGKPA</sequence>
<organism evidence="1 2">
    <name type="scientific">Paracoccus limosus</name>
    <dbReference type="NCBI Taxonomy" id="913252"/>
    <lineage>
        <taxon>Bacteria</taxon>
        <taxon>Pseudomonadati</taxon>
        <taxon>Pseudomonadota</taxon>
        <taxon>Alphaproteobacteria</taxon>
        <taxon>Rhodobacterales</taxon>
        <taxon>Paracoccaceae</taxon>
        <taxon>Paracoccus</taxon>
    </lineage>
</organism>
<dbReference type="EMBL" id="WMIF01000034">
    <property type="protein sequence ID" value="MTH36306.1"/>
    <property type="molecule type" value="Genomic_DNA"/>
</dbReference>
<dbReference type="AlphaFoldDB" id="A0A844H604"/>
<accession>A0A844H604</accession>
<dbReference type="Proteomes" id="UP000442533">
    <property type="component" value="Unassembled WGS sequence"/>
</dbReference>
<proteinExistence type="predicted"/>
<dbReference type="RefSeq" id="WP_155065824.1">
    <property type="nucleotide sequence ID" value="NZ_WMIF01000034.1"/>
</dbReference>
<reference evidence="1 2" key="1">
    <citation type="submission" date="2019-11" db="EMBL/GenBank/DDBJ databases">
        <authorList>
            <person name="Dong K."/>
        </authorList>
    </citation>
    <scope>NUCLEOTIDE SEQUENCE [LARGE SCALE GENOMIC DNA]</scope>
    <source>
        <strain evidence="1 2">JCM 17370</strain>
    </source>
</reference>
<evidence type="ECO:0000313" key="2">
    <source>
        <dbReference type="Proteomes" id="UP000442533"/>
    </source>
</evidence>
<dbReference type="Pfam" id="PF09939">
    <property type="entry name" value="DUF2171"/>
    <property type="match status" value="1"/>
</dbReference>
<dbReference type="InterPro" id="IPR018684">
    <property type="entry name" value="DUF2171"/>
</dbReference>
<keyword evidence="2" id="KW-1185">Reference proteome</keyword>